<feature type="domain" description="ABC3 transporter permease C-terminal" evidence="9">
    <location>
        <begin position="268"/>
        <end position="401"/>
    </location>
</feature>
<keyword evidence="7 8" id="KW-0472">Membrane</keyword>
<feature type="transmembrane region" description="Helical" evidence="8">
    <location>
        <begin position="265"/>
        <end position="289"/>
    </location>
</feature>
<dbReference type="NCBIfam" id="TIGR02212">
    <property type="entry name" value="lolCE"/>
    <property type="match status" value="1"/>
</dbReference>
<evidence type="ECO:0000256" key="2">
    <source>
        <dbReference type="ARBA" id="ARBA00005236"/>
    </source>
</evidence>
<reference evidence="11" key="1">
    <citation type="submission" date="2021-03" db="EMBL/GenBank/DDBJ databases">
        <title>Genome sequencing and assembly of Tianweitania sediminis.</title>
        <authorList>
            <person name="Chhetri G."/>
        </authorList>
    </citation>
    <scope>NUCLEOTIDE SEQUENCE</scope>
    <source>
        <strain evidence="11">Z8</strain>
    </source>
</reference>
<evidence type="ECO:0000256" key="5">
    <source>
        <dbReference type="ARBA" id="ARBA00022692"/>
    </source>
</evidence>
<keyword evidence="11" id="KW-0449">Lipoprotein</keyword>
<keyword evidence="5 8" id="KW-0812">Transmembrane</keyword>
<evidence type="ECO:0000313" key="12">
    <source>
        <dbReference type="Proteomes" id="UP000666240"/>
    </source>
</evidence>
<evidence type="ECO:0000256" key="8">
    <source>
        <dbReference type="SAM" id="Phobius"/>
    </source>
</evidence>
<evidence type="ECO:0000256" key="4">
    <source>
        <dbReference type="ARBA" id="ARBA00022475"/>
    </source>
</evidence>
<evidence type="ECO:0000256" key="1">
    <source>
        <dbReference type="ARBA" id="ARBA00004651"/>
    </source>
</evidence>
<proteinExistence type="inferred from homology"/>
<evidence type="ECO:0000259" key="10">
    <source>
        <dbReference type="Pfam" id="PF12704"/>
    </source>
</evidence>
<evidence type="ECO:0000256" key="3">
    <source>
        <dbReference type="ARBA" id="ARBA00022448"/>
    </source>
</evidence>
<evidence type="ECO:0000259" key="9">
    <source>
        <dbReference type="Pfam" id="PF02687"/>
    </source>
</evidence>
<evidence type="ECO:0000256" key="7">
    <source>
        <dbReference type="ARBA" id="ARBA00023136"/>
    </source>
</evidence>
<name>A0A8J7RQP4_9HYPH</name>
<dbReference type="Proteomes" id="UP000666240">
    <property type="component" value="Unassembled WGS sequence"/>
</dbReference>
<sequence>MVAWRYLRARRKEAFISVIASFSFAGIMLGVATLIIVMAVMNGFRTELLTRILGINGHIIMQPIDRPLDDYAEVARRIEGVGGVRYALPLVEGQVLASGTVGAGTGALVRGIRGEDLAKVELVSRNIRQGTLEGFDGGDGLAIGTRMAQSLGLALGDPITLVSPEGDVTPFGTTPRVKSYPITAIFEVGMSEYDASIVFMPLAEAQLYFNVEGLAQTIEIYVEDPDNVDALKIPIEDAAQRQLVLTDWRLRNQTFFSALQVERNVMFMILTLIVLVAALNIISGLIMLVKDKGRDIAILRTMGASRGAIMRIFLMTGSAIGISGTIAGVVLGVVVCLNVERIRQFFSWLSGTTLFNPELYFLSQLPAEMDMQETVSVVLMALVLSFLATLFPAWRAARLDPVEALRYE</sequence>
<comment type="subcellular location">
    <subcellularLocation>
        <location evidence="1">Cell membrane</location>
        <topology evidence="1">Multi-pass membrane protein</topology>
    </subcellularLocation>
</comment>
<dbReference type="InterPro" id="IPR025857">
    <property type="entry name" value="MacB_PCD"/>
</dbReference>
<dbReference type="InterPro" id="IPR003838">
    <property type="entry name" value="ABC3_permease_C"/>
</dbReference>
<dbReference type="Pfam" id="PF02687">
    <property type="entry name" value="FtsX"/>
    <property type="match status" value="1"/>
</dbReference>
<dbReference type="InterPro" id="IPR051447">
    <property type="entry name" value="Lipoprotein-release_system"/>
</dbReference>
<dbReference type="InterPro" id="IPR016117">
    <property type="entry name" value="ArgJ-like_dom_sf"/>
</dbReference>
<dbReference type="EMBL" id="JAGIYY010000006">
    <property type="protein sequence ID" value="MBP0440289.1"/>
    <property type="molecule type" value="Genomic_DNA"/>
</dbReference>
<dbReference type="GO" id="GO:0044874">
    <property type="term" value="P:lipoprotein localization to outer membrane"/>
    <property type="evidence" value="ECO:0007669"/>
    <property type="project" value="TreeGrafter"/>
</dbReference>
<protein>
    <submittedName>
        <fullName evidence="11">Lipoprotein-releasing ABC transporter permease subunit</fullName>
    </submittedName>
</protein>
<dbReference type="GO" id="GO:0098797">
    <property type="term" value="C:plasma membrane protein complex"/>
    <property type="evidence" value="ECO:0007669"/>
    <property type="project" value="TreeGrafter"/>
</dbReference>
<feature type="transmembrane region" description="Helical" evidence="8">
    <location>
        <begin position="309"/>
        <end position="333"/>
    </location>
</feature>
<feature type="transmembrane region" description="Helical" evidence="8">
    <location>
        <begin position="345"/>
        <end position="362"/>
    </location>
</feature>
<keyword evidence="4" id="KW-1003">Cell membrane</keyword>
<comment type="similarity">
    <text evidence="2">Belongs to the ABC-4 integral membrane protein family. LolC/E subfamily.</text>
</comment>
<evidence type="ECO:0000313" key="11">
    <source>
        <dbReference type="EMBL" id="MBP0440289.1"/>
    </source>
</evidence>
<keyword evidence="6 8" id="KW-1133">Transmembrane helix</keyword>
<keyword evidence="12" id="KW-1185">Reference proteome</keyword>
<evidence type="ECO:0000256" key="6">
    <source>
        <dbReference type="ARBA" id="ARBA00022989"/>
    </source>
</evidence>
<feature type="transmembrane region" description="Helical" evidence="8">
    <location>
        <begin position="374"/>
        <end position="394"/>
    </location>
</feature>
<dbReference type="SUPFAM" id="SSF56266">
    <property type="entry name" value="DmpA/ArgJ-like"/>
    <property type="match status" value="1"/>
</dbReference>
<comment type="caution">
    <text evidence="11">The sequence shown here is derived from an EMBL/GenBank/DDBJ whole genome shotgun (WGS) entry which is preliminary data.</text>
</comment>
<organism evidence="11 12">
    <name type="scientific">Tianweitania sediminis</name>
    <dbReference type="NCBI Taxonomy" id="1502156"/>
    <lineage>
        <taxon>Bacteria</taxon>
        <taxon>Pseudomonadati</taxon>
        <taxon>Pseudomonadota</taxon>
        <taxon>Alphaproteobacteria</taxon>
        <taxon>Hyphomicrobiales</taxon>
        <taxon>Phyllobacteriaceae</taxon>
        <taxon>Tianweitania</taxon>
    </lineage>
</organism>
<dbReference type="AlphaFoldDB" id="A0A8J7RQP4"/>
<accession>A0A8J7RQP4</accession>
<dbReference type="RefSeq" id="WP_209336351.1">
    <property type="nucleotide sequence ID" value="NZ_JAGIYY010000006.1"/>
</dbReference>
<keyword evidence="3" id="KW-0813">Transport</keyword>
<dbReference type="GO" id="GO:0042953">
    <property type="term" value="P:lipoprotein transport"/>
    <property type="evidence" value="ECO:0007669"/>
    <property type="project" value="InterPro"/>
</dbReference>
<dbReference type="PANTHER" id="PTHR30489">
    <property type="entry name" value="LIPOPROTEIN-RELEASING SYSTEM TRANSMEMBRANE PROTEIN LOLE"/>
    <property type="match status" value="1"/>
</dbReference>
<gene>
    <name evidence="11" type="ORF">J5Y06_16670</name>
</gene>
<dbReference type="Pfam" id="PF12704">
    <property type="entry name" value="MacB_PCD"/>
    <property type="match status" value="1"/>
</dbReference>
<dbReference type="InterPro" id="IPR011925">
    <property type="entry name" value="LolCE_TM"/>
</dbReference>
<dbReference type="PANTHER" id="PTHR30489:SF0">
    <property type="entry name" value="LIPOPROTEIN-RELEASING SYSTEM TRANSMEMBRANE PROTEIN LOLE"/>
    <property type="match status" value="1"/>
</dbReference>
<feature type="transmembrane region" description="Helical" evidence="8">
    <location>
        <begin position="14"/>
        <end position="41"/>
    </location>
</feature>
<feature type="domain" description="MacB-like periplasmic core" evidence="10">
    <location>
        <begin position="25"/>
        <end position="232"/>
    </location>
</feature>